<dbReference type="HOGENOM" id="CLU_2404112_0_0_1"/>
<evidence type="ECO:0000256" key="1">
    <source>
        <dbReference type="SAM" id="SignalP"/>
    </source>
</evidence>
<accession>F0WE05</accession>
<protein>
    <submittedName>
        <fullName evidence="2">AlNc14C71G4871 protein</fullName>
    </submittedName>
</protein>
<feature type="signal peptide" evidence="1">
    <location>
        <begin position="1"/>
        <end position="15"/>
    </location>
</feature>
<evidence type="ECO:0000313" key="2">
    <source>
        <dbReference type="EMBL" id="CCA19434.1"/>
    </source>
</evidence>
<name>F0WE05_9STRA</name>
<dbReference type="AlphaFoldDB" id="F0WE05"/>
<keyword evidence="1" id="KW-0732">Signal</keyword>
<gene>
    <name evidence="2" type="primary">AlNc14C71G4871</name>
    <name evidence="2" type="ORF">ALNC14_055770</name>
</gene>
<dbReference type="EMBL" id="FR824116">
    <property type="protein sequence ID" value="CCA19434.1"/>
    <property type="molecule type" value="Genomic_DNA"/>
</dbReference>
<feature type="chain" id="PRO_5012271609" evidence="1">
    <location>
        <begin position="16"/>
        <end position="93"/>
    </location>
</feature>
<reference evidence="2" key="2">
    <citation type="submission" date="2011-02" db="EMBL/GenBank/DDBJ databases">
        <authorList>
            <person name="MacLean D."/>
        </authorList>
    </citation>
    <scope>NUCLEOTIDE SEQUENCE</scope>
</reference>
<organism evidence="2">
    <name type="scientific">Albugo laibachii Nc14</name>
    <dbReference type="NCBI Taxonomy" id="890382"/>
    <lineage>
        <taxon>Eukaryota</taxon>
        <taxon>Sar</taxon>
        <taxon>Stramenopiles</taxon>
        <taxon>Oomycota</taxon>
        <taxon>Peronosporomycetes</taxon>
        <taxon>Albuginales</taxon>
        <taxon>Albuginaceae</taxon>
        <taxon>Albugo</taxon>
    </lineage>
</organism>
<proteinExistence type="predicted"/>
<reference evidence="2" key="1">
    <citation type="journal article" date="2011" name="PLoS Biol.">
        <title>Gene gain and loss during evolution of obligate parasitism in the white rust pathogen of Arabidopsis thaliana.</title>
        <authorList>
            <person name="Kemen E."/>
            <person name="Gardiner A."/>
            <person name="Schultz-Larsen T."/>
            <person name="Kemen A.C."/>
            <person name="Balmuth A.L."/>
            <person name="Robert-Seilaniantz A."/>
            <person name="Bailey K."/>
            <person name="Holub E."/>
            <person name="Studholme D.J."/>
            <person name="Maclean D."/>
            <person name="Jones J.D."/>
        </authorList>
    </citation>
    <scope>NUCLEOTIDE SEQUENCE</scope>
</reference>
<sequence>MVLPFYSLLFRICISESVDFCYERAIPMVANQLYLCDASQLAPHQCTLDKHPQRCQRRMYQKLSQHFPRQAHLTFCVMLTVMLLSKTPLMIQL</sequence>